<evidence type="ECO:0000256" key="4">
    <source>
        <dbReference type="ARBA" id="ARBA00023136"/>
    </source>
</evidence>
<evidence type="ECO:0000256" key="1">
    <source>
        <dbReference type="ARBA" id="ARBA00004141"/>
    </source>
</evidence>
<evidence type="ECO:0000256" key="2">
    <source>
        <dbReference type="ARBA" id="ARBA00022692"/>
    </source>
</evidence>
<feature type="transmembrane region" description="Helical" evidence="6">
    <location>
        <begin position="285"/>
        <end position="308"/>
    </location>
</feature>
<dbReference type="Gene3D" id="1.50.10.150">
    <property type="entry name" value="Voltage-dependent anion channel"/>
    <property type="match status" value="1"/>
</dbReference>
<evidence type="ECO:0000313" key="8">
    <source>
        <dbReference type="Proteomes" id="UP000327013"/>
    </source>
</evidence>
<dbReference type="EMBL" id="VIBQ01000010">
    <property type="protein sequence ID" value="KAB8339325.1"/>
    <property type="molecule type" value="Genomic_DNA"/>
</dbReference>
<evidence type="ECO:0000256" key="3">
    <source>
        <dbReference type="ARBA" id="ARBA00022989"/>
    </source>
</evidence>
<accession>A0A5N6KRR2</accession>
<evidence type="ECO:0000256" key="5">
    <source>
        <dbReference type="SAM" id="MobiDB-lite"/>
    </source>
</evidence>
<keyword evidence="3 6" id="KW-1133">Transmembrane helix</keyword>
<dbReference type="Pfam" id="PF03595">
    <property type="entry name" value="SLAC1"/>
    <property type="match status" value="1"/>
</dbReference>
<feature type="transmembrane region" description="Helical" evidence="6">
    <location>
        <begin position="656"/>
        <end position="674"/>
    </location>
</feature>
<evidence type="ECO:0000313" key="7">
    <source>
        <dbReference type="EMBL" id="KAB8339325.1"/>
    </source>
</evidence>
<dbReference type="InterPro" id="IPR024671">
    <property type="entry name" value="Atg22-like"/>
</dbReference>
<dbReference type="OrthoDB" id="42657at2759"/>
<dbReference type="InterPro" id="IPR004695">
    <property type="entry name" value="SLAC1/Mae1/Ssu1/TehA"/>
</dbReference>
<sequence length="870" mass="96601">MPSATDAVCINVSQDRFGPVKDLRRQGQSTDQTTPGFQSLAHHANEDVEGQADAENYREPVLYWKDRTRHFTWTWFTMTMSTGGLANAMDKVPLRFTGLYSIGVTFFILNITLFIFNCTMMSLRAYYWPKAFKGSFFHPTESLFIPAFFISIATLLINTCEYGLSAGKTGPWLTQAMVVMYWIYVAIAIMSSTGIYLLMWSTQTFTVSSMTPQWIFPAYPLLLVAPFAGVLSRPEINVSNSMALQIIVGGTMVQGAGFCVSFMIYSAYLYRLMTHKLPDESVRPSMFVSVGPSGFTVSGLITMAYNFPTVLPERFMGGSSEVHGQIVKIFGIWMGIWLYGLAVWFFIVSIGAHWSCIGSNKLHFAMTWNAFIFPNTALTSATFAVAKGLDGVLALEVIGCTLTCILVGVWLIVMTMMVRAVLRKQLLWPQKQEDRDVDAWKSDIRAKQLREAGELVSRRLASVSEQGPGLHTRPFTFTHQPYRYLGMAVPNPGVDIAAVPGLDPEHGQKVVERKGSLSASSSGNGGSGSKQGEFYDDVGEIREVEESPVAPDQFDERFETSRNELWAYYAIIDTNDHPSYYIGNNGLTLFNFAPTQFQNLMSQAADPVTGLLPFAGSMRSINSIILLCNGISFAIQVVVFLVLGSYADFGSWRPNILIVLSIVAYGIGFGWLGVHEPEKWHIGAGLYIVGLMAYQTTLTFWTAAFPGLARNSREMREKAEQLTAGEISREAYDQADSLKRSHFASIAFYVSSMGELVILAIIVGIMFGIDVNASTENNTWGLSVLVAFGTGAWVLLSIPWFVLEKRRPGLDPGMNIVLAGMWQLWRAFSKIWRLRQSLCYLIGMDPSPKPSAPFYLTPYTFRDIGAAFPT</sequence>
<feature type="transmembrane region" description="Helical" evidence="6">
    <location>
        <begin position="176"/>
        <end position="199"/>
    </location>
</feature>
<feature type="transmembrane region" description="Helical" evidence="6">
    <location>
        <begin position="329"/>
        <end position="354"/>
    </location>
</feature>
<dbReference type="CDD" id="cd09317">
    <property type="entry name" value="TDT_Mae1_like"/>
    <property type="match status" value="1"/>
</dbReference>
<keyword evidence="2 6" id="KW-0812">Transmembrane</keyword>
<feature type="transmembrane region" description="Helical" evidence="6">
    <location>
        <begin position="686"/>
        <end position="708"/>
    </location>
</feature>
<feature type="transmembrane region" description="Helical" evidence="6">
    <location>
        <begin position="746"/>
        <end position="769"/>
    </location>
</feature>
<feature type="transmembrane region" description="Helical" evidence="6">
    <location>
        <begin position="243"/>
        <end position="265"/>
    </location>
</feature>
<feature type="transmembrane region" description="Helical" evidence="6">
    <location>
        <begin position="624"/>
        <end position="644"/>
    </location>
</feature>
<comment type="subcellular location">
    <subcellularLocation>
        <location evidence="1">Membrane</location>
        <topology evidence="1">Multi-pass membrane protein</topology>
    </subcellularLocation>
</comment>
<dbReference type="Proteomes" id="UP000327013">
    <property type="component" value="Unassembled WGS sequence"/>
</dbReference>
<dbReference type="PANTHER" id="PTHR31162:SF3">
    <property type="entry name" value="TRANSPORTER_MALIC ACID TRANSPORT PROTEIN, PUTATIVE-RELATED"/>
    <property type="match status" value="1"/>
</dbReference>
<feature type="transmembrane region" description="Helical" evidence="6">
    <location>
        <begin position="781"/>
        <end position="803"/>
    </location>
</feature>
<keyword evidence="4 6" id="KW-0472">Membrane</keyword>
<reference evidence="7 8" key="1">
    <citation type="submission" date="2019-06" db="EMBL/GenBank/DDBJ databases">
        <title>A chromosomal-level reference genome of Carpinus fangiana (Coryloideae, Betulaceae).</title>
        <authorList>
            <person name="Yang X."/>
            <person name="Wang Z."/>
            <person name="Zhang L."/>
            <person name="Hao G."/>
            <person name="Liu J."/>
            <person name="Yang Y."/>
        </authorList>
    </citation>
    <scope>NUCLEOTIDE SEQUENCE [LARGE SCALE GENOMIC DNA]</scope>
    <source>
        <strain evidence="7">Cfa_2016G</strain>
        <tissue evidence="7">Leaf</tissue>
    </source>
</reference>
<dbReference type="InterPro" id="IPR030185">
    <property type="entry name" value="Mae1"/>
</dbReference>
<organism evidence="7 8">
    <name type="scientific">Carpinus fangiana</name>
    <dbReference type="NCBI Taxonomy" id="176857"/>
    <lineage>
        <taxon>Eukaryota</taxon>
        <taxon>Viridiplantae</taxon>
        <taxon>Streptophyta</taxon>
        <taxon>Embryophyta</taxon>
        <taxon>Tracheophyta</taxon>
        <taxon>Spermatophyta</taxon>
        <taxon>Magnoliopsida</taxon>
        <taxon>eudicotyledons</taxon>
        <taxon>Gunneridae</taxon>
        <taxon>Pentapetalae</taxon>
        <taxon>rosids</taxon>
        <taxon>fabids</taxon>
        <taxon>Fagales</taxon>
        <taxon>Betulaceae</taxon>
        <taxon>Carpinus</taxon>
    </lineage>
</organism>
<protein>
    <submittedName>
        <fullName evidence="7">Uncharacterized protein</fullName>
    </submittedName>
</protein>
<feature type="transmembrane region" description="Helical" evidence="6">
    <location>
        <begin position="143"/>
        <end position="164"/>
    </location>
</feature>
<feature type="transmembrane region" description="Helical" evidence="6">
    <location>
        <begin position="214"/>
        <end position="231"/>
    </location>
</feature>
<dbReference type="AlphaFoldDB" id="A0A5N6KRR2"/>
<comment type="caution">
    <text evidence="7">The sequence shown here is derived from an EMBL/GenBank/DDBJ whole genome shotgun (WGS) entry which is preliminary data.</text>
</comment>
<dbReference type="InterPro" id="IPR038665">
    <property type="entry name" value="Voltage-dep_anion_channel_sf"/>
</dbReference>
<feature type="transmembrane region" description="Helical" evidence="6">
    <location>
        <begin position="99"/>
        <end position="123"/>
    </location>
</feature>
<gene>
    <name evidence="7" type="ORF">FH972_022258</name>
</gene>
<keyword evidence="8" id="KW-1185">Reference proteome</keyword>
<feature type="transmembrane region" description="Helical" evidence="6">
    <location>
        <begin position="393"/>
        <end position="422"/>
    </location>
</feature>
<name>A0A5N6KRR2_9ROSI</name>
<dbReference type="Pfam" id="PF11700">
    <property type="entry name" value="ATG22"/>
    <property type="match status" value="1"/>
</dbReference>
<dbReference type="GO" id="GO:0015140">
    <property type="term" value="F:malate transmembrane transporter activity"/>
    <property type="evidence" value="ECO:0007669"/>
    <property type="project" value="InterPro"/>
</dbReference>
<proteinExistence type="predicted"/>
<dbReference type="GO" id="GO:0016020">
    <property type="term" value="C:membrane"/>
    <property type="evidence" value="ECO:0007669"/>
    <property type="project" value="UniProtKB-SubCell"/>
</dbReference>
<dbReference type="PANTHER" id="PTHR31162">
    <property type="entry name" value="MALIC ACID TRANSPORT PROTEIN-RELATED"/>
    <property type="match status" value="1"/>
</dbReference>
<feature type="region of interest" description="Disordered" evidence="5">
    <location>
        <begin position="511"/>
        <end position="534"/>
    </location>
</feature>
<evidence type="ECO:0000256" key="6">
    <source>
        <dbReference type="SAM" id="Phobius"/>
    </source>
</evidence>